<sequence>MLYCQSYMYQKRKTSCAPTYCKSALFKKNQTATPSVQPITRECWFGILVILQSDCAGIRPVWLEINDHVMGSA</sequence>
<accession>E3N9R1</accession>
<organism evidence="2">
    <name type="scientific">Caenorhabditis remanei</name>
    <name type="common">Caenorhabditis vulgaris</name>
    <dbReference type="NCBI Taxonomy" id="31234"/>
    <lineage>
        <taxon>Eukaryota</taxon>
        <taxon>Metazoa</taxon>
        <taxon>Ecdysozoa</taxon>
        <taxon>Nematoda</taxon>
        <taxon>Chromadorea</taxon>
        <taxon>Rhabditida</taxon>
        <taxon>Rhabditina</taxon>
        <taxon>Rhabditomorpha</taxon>
        <taxon>Rhabditoidea</taxon>
        <taxon>Rhabditidae</taxon>
        <taxon>Peloderinae</taxon>
        <taxon>Caenorhabditis</taxon>
    </lineage>
</organism>
<protein>
    <submittedName>
        <fullName evidence="1">Uncharacterized protein</fullName>
    </submittedName>
</protein>
<keyword evidence="2" id="KW-1185">Reference proteome</keyword>
<evidence type="ECO:0000313" key="2">
    <source>
        <dbReference type="Proteomes" id="UP000008281"/>
    </source>
</evidence>
<proteinExistence type="predicted"/>
<gene>
    <name evidence="1" type="ORF">CRE_01331</name>
</gene>
<dbReference type="HOGENOM" id="CLU_2707172_0_0_1"/>
<dbReference type="EMBL" id="DS268567">
    <property type="protein sequence ID" value="EFO90398.1"/>
    <property type="molecule type" value="Genomic_DNA"/>
</dbReference>
<evidence type="ECO:0000313" key="1">
    <source>
        <dbReference type="EMBL" id="EFO90398.1"/>
    </source>
</evidence>
<reference evidence="1" key="1">
    <citation type="submission" date="2007-07" db="EMBL/GenBank/DDBJ databases">
        <title>PCAP assembly of the Caenorhabditis remanei genome.</title>
        <authorList>
            <consortium name="The Caenorhabditis remanei Sequencing Consortium"/>
            <person name="Wilson R.K."/>
        </authorList>
    </citation>
    <scope>NUCLEOTIDE SEQUENCE [LARGE SCALE GENOMIC DNA]</scope>
    <source>
        <strain evidence="1">PB4641</strain>
    </source>
</reference>
<dbReference type="InParanoid" id="E3N9R1"/>
<dbReference type="AlphaFoldDB" id="E3N9R1"/>
<dbReference type="Proteomes" id="UP000008281">
    <property type="component" value="Unassembled WGS sequence"/>
</dbReference>
<name>E3N9R1_CAERE</name>